<gene>
    <name evidence="7" type="ORF">GSMUA_71890.1</name>
</gene>
<dbReference type="PANTHER" id="PTHR21392">
    <property type="entry name" value="TRNA-URIDINE AMINOCARBOXYPROPYLTRANSFERASE 2"/>
    <property type="match status" value="1"/>
</dbReference>
<dbReference type="EMBL" id="HG996467">
    <property type="protein sequence ID" value="CAG1862295.1"/>
    <property type="molecule type" value="Genomic_DNA"/>
</dbReference>
<evidence type="ECO:0000256" key="4">
    <source>
        <dbReference type="ARBA" id="ARBA00022694"/>
    </source>
</evidence>
<evidence type="ECO:0000256" key="2">
    <source>
        <dbReference type="ARBA" id="ARBA00022679"/>
    </source>
</evidence>
<dbReference type="GO" id="GO:0016432">
    <property type="term" value="F:tRNA-uridine aminocarboxypropyltransferase activity"/>
    <property type="evidence" value="ECO:0007669"/>
    <property type="project" value="UniProtKB-EC"/>
</dbReference>
<reference evidence="7" key="1">
    <citation type="submission" date="2021-03" db="EMBL/GenBank/DDBJ databases">
        <authorList>
            <consortium name="Genoscope - CEA"/>
            <person name="William W."/>
        </authorList>
    </citation>
    <scope>NUCLEOTIDE SEQUENCE</scope>
    <source>
        <strain evidence="7">Doubled-haploid Pahang</strain>
    </source>
</reference>
<dbReference type="AlphaFoldDB" id="A0A8D7B7Y9"/>
<name>A0A8D7B7Y9_MUSAM</name>
<evidence type="ECO:0000256" key="3">
    <source>
        <dbReference type="ARBA" id="ARBA00022691"/>
    </source>
</evidence>
<dbReference type="SMART" id="SM01144">
    <property type="entry name" value="DTW"/>
    <property type="match status" value="1"/>
</dbReference>
<evidence type="ECO:0000313" key="7">
    <source>
        <dbReference type="EMBL" id="CAG1862295.1"/>
    </source>
</evidence>
<proteinExistence type="predicted"/>
<evidence type="ECO:0000256" key="5">
    <source>
        <dbReference type="ARBA" id="ARBA00048718"/>
    </source>
</evidence>
<keyword evidence="4" id="KW-0819">tRNA processing</keyword>
<sequence>MASSADAERGGEEGDGAAISVVEWQGWGTSSPVTATVMEVIEDIKALARDSDAPMTFGGLGGKLKGTFKDQEDKKHRSVYESICDSENKMQFFSARQIACRLLGNRGHLCGKCWLAMEDCMCSRLVKCSLWCSIKFWLYMHPKDFLRQNNTGKLLWQIFGIQSAALCLFGIREHEDIMWSAFRDSGKGMVWFVYPNQNSSPMSVEDLFSSGPFTGLESQKMVIFDFGEKPLNFVLIDGTWSNSSAMHRRLKERWALTWGEEHLPCISLSTLGASVMHKLRPQPSWDRACTAAAAAGILWELHLVPRLSIYGLDKQAEAVENALDVLLDALVQRRLRKGRSITRKERHNNCI</sequence>
<dbReference type="InterPro" id="IPR005636">
    <property type="entry name" value="DTW"/>
</dbReference>
<feature type="domain" description="DTW" evidence="6">
    <location>
        <begin position="106"/>
        <end position="339"/>
    </location>
</feature>
<accession>A0A8D7B7Y9</accession>
<evidence type="ECO:0000256" key="1">
    <source>
        <dbReference type="ARBA" id="ARBA00012386"/>
    </source>
</evidence>
<organism evidence="7">
    <name type="scientific">Musa acuminata subsp. malaccensis</name>
    <name type="common">Wild banana</name>
    <name type="synonym">Musa malaccensis</name>
    <dbReference type="NCBI Taxonomy" id="214687"/>
    <lineage>
        <taxon>Eukaryota</taxon>
        <taxon>Viridiplantae</taxon>
        <taxon>Streptophyta</taxon>
        <taxon>Embryophyta</taxon>
        <taxon>Tracheophyta</taxon>
        <taxon>Spermatophyta</taxon>
        <taxon>Magnoliopsida</taxon>
        <taxon>Liliopsida</taxon>
        <taxon>Zingiberales</taxon>
        <taxon>Musaceae</taxon>
        <taxon>Musa</taxon>
    </lineage>
</organism>
<keyword evidence="2" id="KW-0808">Transferase</keyword>
<protein>
    <recommendedName>
        <fullName evidence="1">tRNA-uridine aminocarboxypropyltransferase</fullName>
        <ecNumber evidence="1">2.5.1.25</ecNumber>
    </recommendedName>
</protein>
<evidence type="ECO:0000259" key="6">
    <source>
        <dbReference type="SMART" id="SM01144"/>
    </source>
</evidence>
<dbReference type="InterPro" id="IPR039262">
    <property type="entry name" value="DTWD2/TAPT"/>
</dbReference>
<dbReference type="EC" id="2.5.1.25" evidence="1"/>
<dbReference type="Pfam" id="PF03942">
    <property type="entry name" value="DTW"/>
    <property type="match status" value="1"/>
</dbReference>
<comment type="catalytic activity">
    <reaction evidence="5">
        <text>a uridine in tRNA + S-adenosyl-L-methionine = a 3-[(3S)-3-amino-3-carboxypropyl]uridine in tRNA + S-methyl-5'-thioadenosine + H(+)</text>
        <dbReference type="Rhea" id="RHEA:62432"/>
        <dbReference type="Rhea" id="RHEA-COMP:13339"/>
        <dbReference type="Rhea" id="RHEA-COMP:16092"/>
        <dbReference type="ChEBI" id="CHEBI:15378"/>
        <dbReference type="ChEBI" id="CHEBI:17509"/>
        <dbReference type="ChEBI" id="CHEBI:59789"/>
        <dbReference type="ChEBI" id="CHEBI:65315"/>
        <dbReference type="ChEBI" id="CHEBI:82930"/>
        <dbReference type="EC" id="2.5.1.25"/>
    </reaction>
</comment>
<dbReference type="GO" id="GO:0008033">
    <property type="term" value="P:tRNA processing"/>
    <property type="evidence" value="ECO:0007669"/>
    <property type="project" value="UniProtKB-KW"/>
</dbReference>
<keyword evidence="3" id="KW-0949">S-adenosyl-L-methionine</keyword>
<dbReference type="PANTHER" id="PTHR21392:SF4">
    <property type="entry name" value="TRNA-URIDINE AMINOCARBOXYPROPYLTRANSFERASE"/>
    <property type="match status" value="1"/>
</dbReference>